<proteinExistence type="predicted"/>
<organism evidence="2 3">
    <name type="scientific">Desmophyllum pertusum</name>
    <dbReference type="NCBI Taxonomy" id="174260"/>
    <lineage>
        <taxon>Eukaryota</taxon>
        <taxon>Metazoa</taxon>
        <taxon>Cnidaria</taxon>
        <taxon>Anthozoa</taxon>
        <taxon>Hexacorallia</taxon>
        <taxon>Scleractinia</taxon>
        <taxon>Caryophylliina</taxon>
        <taxon>Caryophylliidae</taxon>
        <taxon>Desmophyllum</taxon>
    </lineage>
</organism>
<keyword evidence="3" id="KW-1185">Reference proteome</keyword>
<keyword evidence="1" id="KW-0812">Transmembrane</keyword>
<evidence type="ECO:0000256" key="1">
    <source>
        <dbReference type="SAM" id="Phobius"/>
    </source>
</evidence>
<dbReference type="Proteomes" id="UP001163046">
    <property type="component" value="Unassembled WGS sequence"/>
</dbReference>
<reference evidence="2" key="1">
    <citation type="submission" date="2023-01" db="EMBL/GenBank/DDBJ databases">
        <title>Genome assembly of the deep-sea coral Lophelia pertusa.</title>
        <authorList>
            <person name="Herrera S."/>
            <person name="Cordes E."/>
        </authorList>
    </citation>
    <scope>NUCLEOTIDE SEQUENCE</scope>
    <source>
        <strain evidence="2">USNM1676648</strain>
        <tissue evidence="2">Polyp</tissue>
    </source>
</reference>
<keyword evidence="1" id="KW-0472">Membrane</keyword>
<sequence>MTSAMMSGVPVSSKQRSSLIEVLDLNWTVVIPLMACLLLSLMVNIIFVCRLKKRQQGYDLDEKGHQIIEGAVVKHSEKPKIDSRVDKTWLLCRRSADVTEV</sequence>
<protein>
    <submittedName>
        <fullName evidence="2">Uncharacterized protein</fullName>
    </submittedName>
</protein>
<comment type="caution">
    <text evidence="2">The sequence shown here is derived from an EMBL/GenBank/DDBJ whole genome shotgun (WGS) entry which is preliminary data.</text>
</comment>
<dbReference type="EMBL" id="MU825397">
    <property type="protein sequence ID" value="KAJ7393835.1"/>
    <property type="molecule type" value="Genomic_DNA"/>
</dbReference>
<keyword evidence="1" id="KW-1133">Transmembrane helix</keyword>
<evidence type="ECO:0000313" key="2">
    <source>
        <dbReference type="EMBL" id="KAJ7393835.1"/>
    </source>
</evidence>
<accession>A0A9X0A5Z4</accession>
<gene>
    <name evidence="2" type="ORF">OS493_003501</name>
</gene>
<name>A0A9X0A5Z4_9CNID</name>
<evidence type="ECO:0000313" key="3">
    <source>
        <dbReference type="Proteomes" id="UP001163046"/>
    </source>
</evidence>
<feature type="transmembrane region" description="Helical" evidence="1">
    <location>
        <begin position="27"/>
        <end position="49"/>
    </location>
</feature>
<dbReference type="AlphaFoldDB" id="A0A9X0A5Z4"/>